<organism evidence="2 3">
    <name type="scientific">Albimonas pacifica</name>
    <dbReference type="NCBI Taxonomy" id="1114924"/>
    <lineage>
        <taxon>Bacteria</taxon>
        <taxon>Pseudomonadati</taxon>
        <taxon>Pseudomonadota</taxon>
        <taxon>Alphaproteobacteria</taxon>
        <taxon>Rhodobacterales</taxon>
        <taxon>Paracoccaceae</taxon>
        <taxon>Albimonas</taxon>
    </lineage>
</organism>
<dbReference type="SUPFAM" id="SSF55729">
    <property type="entry name" value="Acyl-CoA N-acyltransferases (Nat)"/>
    <property type="match status" value="1"/>
</dbReference>
<dbReference type="AlphaFoldDB" id="A0A1I3LSQ4"/>
<dbReference type="Gene3D" id="3.40.630.30">
    <property type="match status" value="1"/>
</dbReference>
<dbReference type="STRING" id="1114924.SAMN05216258_110156"/>
<sequence length="240" mass="24980">MNFPDETRLMQALEATWPPVSSDAEAAPGWRLRDGAGGGKRVSAAVSTGSDDVEALAAAMRARGEVPLVQVPGSAAALDAKLAAAGWEVVDPTVLMVGEAEALAKLELGKHVRAVPVGVRLALLNEIWTAGGVGPERRAVMARCQGPHTQIMVRSDDRVTGVAHVAVDGDVAMLHAVEVRSSHRRQGAGRGALAGAARFALDLGAAWVALAVTEANAPARALYEGAGMETVARYHYRQGK</sequence>
<dbReference type="OrthoDB" id="7301318at2"/>
<dbReference type="Pfam" id="PF00583">
    <property type="entry name" value="Acetyltransf_1"/>
    <property type="match status" value="1"/>
</dbReference>
<reference evidence="2 3" key="1">
    <citation type="submission" date="2016-10" db="EMBL/GenBank/DDBJ databases">
        <authorList>
            <person name="de Groot N.N."/>
        </authorList>
    </citation>
    <scope>NUCLEOTIDE SEQUENCE [LARGE SCALE GENOMIC DNA]</scope>
    <source>
        <strain evidence="2 3">CGMCC 1.11030</strain>
    </source>
</reference>
<proteinExistence type="predicted"/>
<dbReference type="Proteomes" id="UP000199377">
    <property type="component" value="Unassembled WGS sequence"/>
</dbReference>
<dbReference type="EMBL" id="FOQH01000010">
    <property type="protein sequence ID" value="SFI87545.1"/>
    <property type="molecule type" value="Genomic_DNA"/>
</dbReference>
<gene>
    <name evidence="2" type="ORF">SAMN05216258_110156</name>
</gene>
<feature type="domain" description="N-acetyltransferase" evidence="1">
    <location>
        <begin position="110"/>
        <end position="240"/>
    </location>
</feature>
<dbReference type="RefSeq" id="WP_092863424.1">
    <property type="nucleotide sequence ID" value="NZ_FOQH01000010.1"/>
</dbReference>
<name>A0A1I3LSQ4_9RHOB</name>
<dbReference type="PROSITE" id="PS51186">
    <property type="entry name" value="GNAT"/>
    <property type="match status" value="1"/>
</dbReference>
<dbReference type="InterPro" id="IPR016181">
    <property type="entry name" value="Acyl_CoA_acyltransferase"/>
</dbReference>
<evidence type="ECO:0000313" key="2">
    <source>
        <dbReference type="EMBL" id="SFI87545.1"/>
    </source>
</evidence>
<protein>
    <submittedName>
        <fullName evidence="2">Acetyltransferase (GNAT) family protein</fullName>
    </submittedName>
</protein>
<evidence type="ECO:0000313" key="3">
    <source>
        <dbReference type="Proteomes" id="UP000199377"/>
    </source>
</evidence>
<keyword evidence="2" id="KW-0808">Transferase</keyword>
<dbReference type="InterPro" id="IPR000182">
    <property type="entry name" value="GNAT_dom"/>
</dbReference>
<dbReference type="GO" id="GO:0016747">
    <property type="term" value="F:acyltransferase activity, transferring groups other than amino-acyl groups"/>
    <property type="evidence" value="ECO:0007669"/>
    <property type="project" value="InterPro"/>
</dbReference>
<accession>A0A1I3LSQ4</accession>
<keyword evidence="3" id="KW-1185">Reference proteome</keyword>
<evidence type="ECO:0000259" key="1">
    <source>
        <dbReference type="PROSITE" id="PS51186"/>
    </source>
</evidence>